<comment type="catalytic activity">
    <reaction evidence="1">
        <text>Hydrolysis of terminal non-reducing alpha-L-rhamnose residues in alpha-L-rhamnosides.</text>
        <dbReference type="EC" id="3.2.1.40"/>
    </reaction>
</comment>
<evidence type="ECO:0000259" key="7">
    <source>
        <dbReference type="Pfam" id="PF17389"/>
    </source>
</evidence>
<dbReference type="SUPFAM" id="SSF48208">
    <property type="entry name" value="Six-hairpin glycosidases"/>
    <property type="match status" value="1"/>
</dbReference>
<dbReference type="InterPro" id="IPR035396">
    <property type="entry name" value="Bac_rhamnosid6H"/>
</dbReference>
<feature type="domain" description="Alpha-L-rhamnosidase six-hairpin glycosidase" evidence="7">
    <location>
        <begin position="496"/>
        <end position="829"/>
    </location>
</feature>
<gene>
    <name evidence="9" type="ORF">MM239_01615</name>
</gene>
<dbReference type="Pfam" id="PF17390">
    <property type="entry name" value="Bac_rhamnosid_C"/>
    <property type="match status" value="1"/>
</dbReference>
<dbReference type="InterPro" id="IPR008928">
    <property type="entry name" value="6-hairpin_glycosidase_sf"/>
</dbReference>
<dbReference type="Gene3D" id="2.60.420.10">
    <property type="entry name" value="Maltose phosphorylase, domain 3"/>
    <property type="match status" value="1"/>
</dbReference>
<dbReference type="EC" id="3.2.1.40" evidence="2"/>
<feature type="transmembrane region" description="Helical" evidence="4">
    <location>
        <begin position="12"/>
        <end position="28"/>
    </location>
</feature>
<evidence type="ECO:0000313" key="9">
    <source>
        <dbReference type="EMBL" id="MCH7408078.1"/>
    </source>
</evidence>
<keyword evidence="4" id="KW-1133">Transmembrane helix</keyword>
<dbReference type="InterPro" id="IPR008902">
    <property type="entry name" value="Rhamnosid_concanavalin"/>
</dbReference>
<dbReference type="Gene3D" id="2.60.40.10">
    <property type="entry name" value="Immunoglobulins"/>
    <property type="match status" value="1"/>
</dbReference>
<evidence type="ECO:0000256" key="1">
    <source>
        <dbReference type="ARBA" id="ARBA00001445"/>
    </source>
</evidence>
<dbReference type="Pfam" id="PF17389">
    <property type="entry name" value="Bac_rhamnosid6H"/>
    <property type="match status" value="1"/>
</dbReference>
<keyword evidence="4" id="KW-0812">Transmembrane</keyword>
<evidence type="ECO:0000256" key="2">
    <source>
        <dbReference type="ARBA" id="ARBA00012652"/>
    </source>
</evidence>
<sequence length="942" mass="106178">MKKLNRHILFKGFFYSICYLMISIFLGSCSTPSLEISKKTTNWLENPVGISVDEPIRLGWQIASQSNGITQVAYQVVVSSSEKLASEGKGDIWDSGIVKSSQSQLISLDKSINKYEQGLYWNVKVWDQEEQETNWGKPAYFEFEPQSLDGKWIGAITEQDAGLPIGNRNFHQPLMGKEENKALWAEVDDLAKRSILLRKSIELEKRIEKATVHISGLGHYEFRINGEKIGNSEFAPLWSDYDKTVYFNTFEVTGNLVTGENVFGVTLGNGMYNVSGDRYAKFLVSFGPPTLMFKMKLTYEDGTTEELKSDESWKYHTSPIVFNCVFGGEDYDANLAQNGWDSPGFEDTSWQPVVIQNGPSGKLRPQLASAVKIQKQFDIHSIEEPIDGVYVFDMGQNISGFPSIKVKGEKGQKVRLYVGEHLNTDGTVGQKRSGGPHYYEYTLSGNGEETWQPKFSYYGFQYIQVADANIPGKTTKKNSPTLIDVKANFIYNDVEEIGGFESSNDIFNKTHLLINNAVKSNMQAVFTDCPHREKLGWLEETHLNGPGLFFNYNLSGLAPKIMQDMVDAQHASGLVPNIAPEYVEFGGDFTDSPEWGVAVIILPWMYYEFYGDDQLLRKHFESMKQYVDYLTSKSSDQILSHGLGDWYDYGDHAAGYAKNSPIALSATAHYYFGVQTLAKTAALLGYQDDFEKYSILQEMIKEAFNKAFFDEASKQYKSESQYANAIPVFLGLVDEVYKKDVLENLLSAIAERGGKLSTGDVGNRYLYQTLARNGLNDVMYDMHNHYETPGYGFQIQFGLTTLTEQWDPRKGNSWNHFMMGQIEEWFFQSLAGITVDECNPGFKHFYIKPQLVGDLNQVSAQTASPYGVISSSWEKSANHTDFSFEIPANCNSTIVLPLSNVHLSINGENLRDSQWIAEYEEEDGNISFKLNSGSYNITSEPK</sequence>
<dbReference type="PANTHER" id="PTHR33307:SF11">
    <property type="entry name" value="ALPHA-L-RHAMNOSIDASE"/>
    <property type="match status" value="1"/>
</dbReference>
<dbReference type="Gene3D" id="1.50.10.10">
    <property type="match status" value="1"/>
</dbReference>
<evidence type="ECO:0000256" key="3">
    <source>
        <dbReference type="ARBA" id="ARBA00022801"/>
    </source>
</evidence>
<comment type="caution">
    <text evidence="9">The sequence shown here is derived from an EMBL/GenBank/DDBJ whole genome shotgun (WGS) entry which is preliminary data.</text>
</comment>
<keyword evidence="3 9" id="KW-0378">Hydrolase</keyword>
<evidence type="ECO:0000259" key="6">
    <source>
        <dbReference type="Pfam" id="PF08531"/>
    </source>
</evidence>
<dbReference type="InterPro" id="IPR013783">
    <property type="entry name" value="Ig-like_fold"/>
</dbReference>
<evidence type="ECO:0000259" key="5">
    <source>
        <dbReference type="Pfam" id="PF05592"/>
    </source>
</evidence>
<keyword evidence="4" id="KW-0472">Membrane</keyword>
<name>A0ABS9UV85_9BACT</name>
<dbReference type="PROSITE" id="PS51257">
    <property type="entry name" value="PROKAR_LIPOPROTEIN"/>
    <property type="match status" value="1"/>
</dbReference>
<feature type="domain" description="Alpha-L-rhamnosidase concanavalin-like" evidence="5">
    <location>
        <begin position="387"/>
        <end position="468"/>
    </location>
</feature>
<feature type="domain" description="Bacterial alpha-L-rhamnosidase N-terminal" evidence="6">
    <location>
        <begin position="205"/>
        <end position="374"/>
    </location>
</feature>
<dbReference type="InterPro" id="IPR016007">
    <property type="entry name" value="Alpha_rhamnosid"/>
</dbReference>
<dbReference type="InterPro" id="IPR013737">
    <property type="entry name" value="Bac_rhamnosid_N"/>
</dbReference>
<dbReference type="Pfam" id="PF05592">
    <property type="entry name" value="Bac_rhamnosid"/>
    <property type="match status" value="1"/>
</dbReference>
<accession>A0ABS9UV85</accession>
<dbReference type="PIRSF" id="PIRSF010631">
    <property type="entry name" value="A-rhamnsds"/>
    <property type="match status" value="1"/>
</dbReference>
<dbReference type="Pfam" id="PF25788">
    <property type="entry name" value="Ig_Rha78A_N"/>
    <property type="match status" value="1"/>
</dbReference>
<reference evidence="9" key="1">
    <citation type="submission" date="2022-03" db="EMBL/GenBank/DDBJ databases">
        <title>De novo assembled genomes of Belliella spp. (Cyclobacteriaceae) strains.</title>
        <authorList>
            <person name="Szabo A."/>
            <person name="Korponai K."/>
            <person name="Felfoldi T."/>
        </authorList>
    </citation>
    <scope>NUCLEOTIDE SEQUENCE</scope>
    <source>
        <strain evidence="9">DSM 111904</strain>
    </source>
</reference>
<organism evidence="9 10">
    <name type="scientific">Belliella filtrata</name>
    <dbReference type="NCBI Taxonomy" id="2923435"/>
    <lineage>
        <taxon>Bacteria</taxon>
        <taxon>Pseudomonadati</taxon>
        <taxon>Bacteroidota</taxon>
        <taxon>Cytophagia</taxon>
        <taxon>Cytophagales</taxon>
        <taxon>Cyclobacteriaceae</taxon>
        <taxon>Belliella</taxon>
    </lineage>
</organism>
<evidence type="ECO:0000259" key="8">
    <source>
        <dbReference type="Pfam" id="PF17390"/>
    </source>
</evidence>
<dbReference type="PANTHER" id="PTHR33307">
    <property type="entry name" value="ALPHA-RHAMNOSIDASE (EUROFUNG)"/>
    <property type="match status" value="1"/>
</dbReference>
<dbReference type="InterPro" id="IPR012341">
    <property type="entry name" value="6hp_glycosidase-like_sf"/>
</dbReference>
<evidence type="ECO:0000313" key="10">
    <source>
        <dbReference type="Proteomes" id="UP001165489"/>
    </source>
</evidence>
<dbReference type="Gene3D" id="2.60.120.260">
    <property type="entry name" value="Galactose-binding domain-like"/>
    <property type="match status" value="2"/>
</dbReference>
<dbReference type="GO" id="GO:0016787">
    <property type="term" value="F:hydrolase activity"/>
    <property type="evidence" value="ECO:0007669"/>
    <property type="project" value="UniProtKB-KW"/>
</dbReference>
<protein>
    <recommendedName>
        <fullName evidence="2">alpha-L-rhamnosidase</fullName>
        <ecNumber evidence="2">3.2.1.40</ecNumber>
    </recommendedName>
</protein>
<dbReference type="EMBL" id="JAKZGP010000002">
    <property type="protein sequence ID" value="MCH7408078.1"/>
    <property type="molecule type" value="Genomic_DNA"/>
</dbReference>
<proteinExistence type="predicted"/>
<keyword evidence="10" id="KW-1185">Reference proteome</keyword>
<dbReference type="InterPro" id="IPR035398">
    <property type="entry name" value="Bac_rhamnosid_C"/>
</dbReference>
<dbReference type="RefSeq" id="WP_241346034.1">
    <property type="nucleotide sequence ID" value="NZ_JAKZGP010000002.1"/>
</dbReference>
<dbReference type="Pfam" id="PF08531">
    <property type="entry name" value="Bac_rhamnosid_N"/>
    <property type="match status" value="1"/>
</dbReference>
<dbReference type="Proteomes" id="UP001165489">
    <property type="component" value="Unassembled WGS sequence"/>
</dbReference>
<evidence type="ECO:0000256" key="4">
    <source>
        <dbReference type="SAM" id="Phobius"/>
    </source>
</evidence>
<feature type="domain" description="Alpha-L-rhamnosidase C-terminal" evidence="8">
    <location>
        <begin position="835"/>
        <end position="902"/>
    </location>
</feature>